<sequence length="29" mass="3399">MTNFNLQVIITFKIKHHKFLLSAAVSRQL</sequence>
<keyword evidence="2" id="KW-1185">Reference proteome</keyword>
<protein>
    <submittedName>
        <fullName evidence="1">Uncharacterized protein</fullName>
    </submittedName>
</protein>
<evidence type="ECO:0000313" key="2">
    <source>
        <dbReference type="Proteomes" id="UP000032735"/>
    </source>
</evidence>
<reference evidence="1 2" key="1">
    <citation type="submission" date="2013-07" db="EMBL/GenBank/DDBJ databases">
        <authorList>
            <person name="Genoscope - CEA"/>
        </authorList>
    </citation>
    <scope>NUCLEOTIDE SEQUENCE [LARGE SCALE GENOMIC DNA]</scope>
    <source>
        <strain evidence="1 2">G6</strain>
    </source>
</reference>
<dbReference type="HOGENOM" id="CLU_3410533_0_0_6"/>
<dbReference type="Proteomes" id="UP000032735">
    <property type="component" value="Chromosome"/>
</dbReference>
<evidence type="ECO:0000313" key="1">
    <source>
        <dbReference type="EMBL" id="CDG21731.1"/>
    </source>
</evidence>
<organism evidence="1 2">
    <name type="scientific">Xenorhabdus poinarii G6</name>
    <dbReference type="NCBI Taxonomy" id="1354304"/>
    <lineage>
        <taxon>Bacteria</taxon>
        <taxon>Pseudomonadati</taxon>
        <taxon>Pseudomonadota</taxon>
        <taxon>Gammaproteobacteria</taxon>
        <taxon>Enterobacterales</taxon>
        <taxon>Morganellaceae</taxon>
        <taxon>Xenorhabdus</taxon>
    </lineage>
</organism>
<name>A0A068R4D7_9GAMM</name>
<gene>
    <name evidence="1" type="ORF">XPG1_2076</name>
</gene>
<dbReference type="EMBL" id="FO704551">
    <property type="protein sequence ID" value="CDG21731.1"/>
    <property type="molecule type" value="Genomic_DNA"/>
</dbReference>
<dbReference type="AlphaFoldDB" id="A0A068R4D7"/>
<accession>A0A068R4D7</accession>
<proteinExistence type="predicted"/>
<dbReference type="KEGG" id="xpo:XPG1_2076"/>